<organism evidence="1 2">
    <name type="scientific">Salinimonas iocasae</name>
    <dbReference type="NCBI Taxonomy" id="2572577"/>
    <lineage>
        <taxon>Bacteria</taxon>
        <taxon>Pseudomonadati</taxon>
        <taxon>Pseudomonadota</taxon>
        <taxon>Gammaproteobacteria</taxon>
        <taxon>Alteromonadales</taxon>
        <taxon>Alteromonadaceae</taxon>
        <taxon>Alteromonas/Salinimonas group</taxon>
        <taxon>Salinimonas</taxon>
    </lineage>
</organism>
<accession>A0A5B7YF70</accession>
<keyword evidence="2" id="KW-1185">Reference proteome</keyword>
<sequence length="98" mass="10958">MNLNLDLSEQTTGSGLMDGLSVFCYQQKLDIKEVIKLEKNNSVLARLSDDSLIECTITSPGIINVVKTTSHRQLNYRLTKDCLTWTSALIDARPVNSR</sequence>
<dbReference type="EMBL" id="CP039852">
    <property type="protein sequence ID" value="QCZ94020.1"/>
    <property type="molecule type" value="Genomic_DNA"/>
</dbReference>
<evidence type="ECO:0000313" key="2">
    <source>
        <dbReference type="Proteomes" id="UP000304912"/>
    </source>
</evidence>
<name>A0A5B7YF70_9ALTE</name>
<dbReference type="OrthoDB" id="9892837at2"/>
<dbReference type="KEGG" id="salk:FBQ74_11245"/>
<proteinExistence type="predicted"/>
<dbReference type="Proteomes" id="UP000304912">
    <property type="component" value="Chromosome"/>
</dbReference>
<dbReference type="RefSeq" id="WP_139756762.1">
    <property type="nucleotide sequence ID" value="NZ_CP039852.1"/>
</dbReference>
<protein>
    <submittedName>
        <fullName evidence="1">Uncharacterized protein</fullName>
    </submittedName>
</protein>
<gene>
    <name evidence="1" type="ORF">FBQ74_11245</name>
</gene>
<evidence type="ECO:0000313" key="1">
    <source>
        <dbReference type="EMBL" id="QCZ94020.1"/>
    </source>
</evidence>
<reference evidence="1 2" key="1">
    <citation type="submission" date="2019-04" db="EMBL/GenBank/DDBJ databases">
        <title>Salinimonas iocasae sp. nov., a halophilic bacterium isolated from the outer tube casing of tubeworms in Okinawa Trough.</title>
        <authorList>
            <person name="Zhang H."/>
            <person name="Wang H."/>
            <person name="Li C."/>
        </authorList>
    </citation>
    <scope>NUCLEOTIDE SEQUENCE [LARGE SCALE GENOMIC DNA]</scope>
    <source>
        <strain evidence="1 2">KX18D6</strain>
    </source>
</reference>
<dbReference type="AlphaFoldDB" id="A0A5B7YF70"/>